<accession>A0A1I5EUV5</accession>
<evidence type="ECO:0000313" key="3">
    <source>
        <dbReference type="Proteomes" id="UP000183413"/>
    </source>
</evidence>
<name>A0A1I5EUV5_9ACTN</name>
<reference evidence="2 3" key="1">
    <citation type="submission" date="2016-10" db="EMBL/GenBank/DDBJ databases">
        <authorList>
            <person name="de Groot N.N."/>
        </authorList>
    </citation>
    <scope>NUCLEOTIDE SEQUENCE [LARGE SCALE GENOMIC DNA]</scope>
    <source>
        <strain evidence="2 3">DSM 43067</strain>
    </source>
</reference>
<feature type="region of interest" description="Disordered" evidence="1">
    <location>
        <begin position="118"/>
        <end position="139"/>
    </location>
</feature>
<dbReference type="EMBL" id="FOVH01000004">
    <property type="protein sequence ID" value="SFO15295.1"/>
    <property type="molecule type" value="Genomic_DNA"/>
</dbReference>
<dbReference type="STRING" id="1993.SAMN04489713_104298"/>
<dbReference type="InParanoid" id="A0A1I5EUV5"/>
<dbReference type="RefSeq" id="WP_075021113.1">
    <property type="nucleotide sequence ID" value="NZ_FOVH01000004.1"/>
</dbReference>
<sequence length="226" mass="23033">MVAGDAARVGAVIARPRRVSAGRAVRRLLVLGGLLIAGWLLGCAAQSAHADEGPAAPAEVVAKTPVLGDAVTAVHQREPVRGVVRAVAKKAPREVPVQQVVLPEASNDPVTVRETPPAAAAGEVSQAQRPARELDVHRVSSVSVDRTAVAHEARHAVQQHRAPMPAPDHPDGGSTVGGVVTGALTAGLPDVGTWAPAPPRAALPRASCAMPPAVRTAADEPSFAPD</sequence>
<protein>
    <submittedName>
        <fullName evidence="2">Uncharacterized protein</fullName>
    </submittedName>
</protein>
<dbReference type="AlphaFoldDB" id="A0A1I5EUV5"/>
<organism evidence="2 3">
    <name type="scientific">Actinomadura madurae</name>
    <dbReference type="NCBI Taxonomy" id="1993"/>
    <lineage>
        <taxon>Bacteria</taxon>
        <taxon>Bacillati</taxon>
        <taxon>Actinomycetota</taxon>
        <taxon>Actinomycetes</taxon>
        <taxon>Streptosporangiales</taxon>
        <taxon>Thermomonosporaceae</taxon>
        <taxon>Actinomadura</taxon>
    </lineage>
</organism>
<keyword evidence="3" id="KW-1185">Reference proteome</keyword>
<gene>
    <name evidence="2" type="ORF">SAMN04489713_104298</name>
</gene>
<dbReference type="Proteomes" id="UP000183413">
    <property type="component" value="Unassembled WGS sequence"/>
</dbReference>
<evidence type="ECO:0000313" key="2">
    <source>
        <dbReference type="EMBL" id="SFO15295.1"/>
    </source>
</evidence>
<evidence type="ECO:0000256" key="1">
    <source>
        <dbReference type="SAM" id="MobiDB-lite"/>
    </source>
</evidence>
<proteinExistence type="predicted"/>